<dbReference type="InterPro" id="IPR041726">
    <property type="entry name" value="ACAD10_11_N"/>
</dbReference>
<gene>
    <name evidence="2" type="ORF">PGB34_21610</name>
</gene>
<dbReference type="SUPFAM" id="SSF56112">
    <property type="entry name" value="Protein kinase-like (PK-like)"/>
    <property type="match status" value="1"/>
</dbReference>
<name>A0AAE3NAW0_9BURK</name>
<reference evidence="2" key="1">
    <citation type="submission" date="2023-01" db="EMBL/GenBank/DDBJ databases">
        <title>Xenophilus mangrovi sp. nov., isolated from soil of Mangrove nature reserve.</title>
        <authorList>
            <person name="Xu S."/>
            <person name="Liu Z."/>
            <person name="Xu Y."/>
        </authorList>
    </citation>
    <scope>NUCLEOTIDE SEQUENCE</scope>
    <source>
        <strain evidence="2">YW8</strain>
    </source>
</reference>
<dbReference type="EMBL" id="JAQIPB010000013">
    <property type="protein sequence ID" value="MDA7418975.1"/>
    <property type="molecule type" value="Genomic_DNA"/>
</dbReference>
<dbReference type="Gene3D" id="3.90.1200.10">
    <property type="match status" value="1"/>
</dbReference>
<feature type="domain" description="Aminoglycoside phosphotransferase" evidence="1">
    <location>
        <begin position="69"/>
        <end position="284"/>
    </location>
</feature>
<dbReference type="PANTHER" id="PTHR21310">
    <property type="entry name" value="AMINOGLYCOSIDE PHOSPHOTRANSFERASE-RELATED-RELATED"/>
    <property type="match status" value="1"/>
</dbReference>
<dbReference type="PANTHER" id="PTHR21310:SF57">
    <property type="entry name" value="BLR2944 PROTEIN"/>
    <property type="match status" value="1"/>
</dbReference>
<dbReference type="Pfam" id="PF01636">
    <property type="entry name" value="APH"/>
    <property type="match status" value="1"/>
</dbReference>
<evidence type="ECO:0000313" key="2">
    <source>
        <dbReference type="EMBL" id="MDA7418975.1"/>
    </source>
</evidence>
<dbReference type="InterPro" id="IPR011009">
    <property type="entry name" value="Kinase-like_dom_sf"/>
</dbReference>
<sequence length="336" mass="36354">MSDEQTRAALAATLTRVLRPGELQSLARLTGGATKATWSFDWIDDQGRHPLILQQTPPRAQDVGAGTRRPPKLTAEEDAALMVQARAADVPAPRVLHVLQAADALGSGYITERIDGETLGKRIVADAAFDAARPRLAAQCGEILAAIHRVPTQGLPFLARLDAADELAIYGGLLAEHAFVHPVLSYALRWIGERLPADAPSTLVHADFRTGNLIIDPEAGVRCVLDWEIARVGDPMHDLGVLCMRSWRFGGPGEAGGFGSREDLYAAYERASGTRVDPGRVRFWEAMSNLKWAISCVRRGLARGADGQPASSELAAVGRRLEEPLWDFMTLATARD</sequence>
<dbReference type="AlphaFoldDB" id="A0AAE3NAW0"/>
<dbReference type="RefSeq" id="WP_271430176.1">
    <property type="nucleotide sequence ID" value="NZ_JAQIPB010000013.1"/>
</dbReference>
<proteinExistence type="predicted"/>
<dbReference type="InterPro" id="IPR002575">
    <property type="entry name" value="Aminoglycoside_PTrfase"/>
</dbReference>
<keyword evidence="3" id="KW-1185">Reference proteome</keyword>
<dbReference type="InterPro" id="IPR051678">
    <property type="entry name" value="AGP_Transferase"/>
</dbReference>
<organism evidence="2 3">
    <name type="scientific">Xenophilus arseniciresistens</name>
    <dbReference type="NCBI Taxonomy" id="1283306"/>
    <lineage>
        <taxon>Bacteria</taxon>
        <taxon>Pseudomonadati</taxon>
        <taxon>Pseudomonadota</taxon>
        <taxon>Betaproteobacteria</taxon>
        <taxon>Burkholderiales</taxon>
        <taxon>Comamonadaceae</taxon>
        <taxon>Xenophilus</taxon>
    </lineage>
</organism>
<comment type="caution">
    <text evidence="2">The sequence shown here is derived from an EMBL/GenBank/DDBJ whole genome shotgun (WGS) entry which is preliminary data.</text>
</comment>
<evidence type="ECO:0000313" key="3">
    <source>
        <dbReference type="Proteomes" id="UP001212602"/>
    </source>
</evidence>
<dbReference type="CDD" id="cd05154">
    <property type="entry name" value="ACAD10_11_N-like"/>
    <property type="match status" value="1"/>
</dbReference>
<protein>
    <submittedName>
        <fullName evidence="2">Phosphotransferase family protein</fullName>
    </submittedName>
</protein>
<evidence type="ECO:0000259" key="1">
    <source>
        <dbReference type="Pfam" id="PF01636"/>
    </source>
</evidence>
<dbReference type="Proteomes" id="UP001212602">
    <property type="component" value="Unassembled WGS sequence"/>
</dbReference>
<accession>A0AAE3NAW0</accession>